<evidence type="ECO:0000256" key="1">
    <source>
        <dbReference type="SAM" id="MobiDB-lite"/>
    </source>
</evidence>
<name>A0A8X6TQJ7_NEPPI</name>
<dbReference type="EMBL" id="BMAW01062500">
    <property type="protein sequence ID" value="GFT36122.1"/>
    <property type="molecule type" value="Genomic_DNA"/>
</dbReference>
<accession>A0A8X6TQJ7</accession>
<feature type="region of interest" description="Disordered" evidence="1">
    <location>
        <begin position="20"/>
        <end position="88"/>
    </location>
</feature>
<protein>
    <submittedName>
        <fullName evidence="2">Uncharacterized protein</fullName>
    </submittedName>
</protein>
<dbReference type="AlphaFoldDB" id="A0A8X6TQJ7"/>
<evidence type="ECO:0000313" key="3">
    <source>
        <dbReference type="Proteomes" id="UP000887013"/>
    </source>
</evidence>
<feature type="region of interest" description="Disordered" evidence="1">
    <location>
        <begin position="199"/>
        <end position="276"/>
    </location>
</feature>
<dbReference type="Proteomes" id="UP000887013">
    <property type="component" value="Unassembled WGS sequence"/>
</dbReference>
<feature type="compositionally biased region" description="Polar residues" evidence="1">
    <location>
        <begin position="56"/>
        <end position="67"/>
    </location>
</feature>
<dbReference type="OrthoDB" id="6424889at2759"/>
<feature type="compositionally biased region" description="Low complexity" evidence="1">
    <location>
        <begin position="219"/>
        <end position="242"/>
    </location>
</feature>
<feature type="compositionally biased region" description="Polar residues" evidence="1">
    <location>
        <begin position="77"/>
        <end position="88"/>
    </location>
</feature>
<gene>
    <name evidence="2" type="primary">AVEN_55346_1</name>
    <name evidence="2" type="ORF">NPIL_337011</name>
</gene>
<sequence>MVKSQADKVFIITNVISPNGEKKSYVDLPSDGPPKVPPRMKKKGPALPEKPLHMRANSNPIPSSQTPREPLKPRILPSTNINKPQGTQREILVAASKAVRERPVEKRQREPAKLLMPTSGSPVRKELTIITPKMPPVLDDRLVIPTKKLEPIRQEVSKNSNSRKPRHAQPILLIPRNMLPWGSTPVSYALWMQRDVAPSKGVHRKEPVKQPPQPEYFSRARSGSVARSGSLTSQGSSSSDSGNETFPKSVLKKQKRFSPSTTSKGTSRKMEQKKNVTFNAFATVQLMEE</sequence>
<keyword evidence="3" id="KW-1185">Reference proteome</keyword>
<organism evidence="2 3">
    <name type="scientific">Nephila pilipes</name>
    <name type="common">Giant wood spider</name>
    <name type="synonym">Nephila maculata</name>
    <dbReference type="NCBI Taxonomy" id="299642"/>
    <lineage>
        <taxon>Eukaryota</taxon>
        <taxon>Metazoa</taxon>
        <taxon>Ecdysozoa</taxon>
        <taxon>Arthropoda</taxon>
        <taxon>Chelicerata</taxon>
        <taxon>Arachnida</taxon>
        <taxon>Araneae</taxon>
        <taxon>Araneomorphae</taxon>
        <taxon>Entelegynae</taxon>
        <taxon>Araneoidea</taxon>
        <taxon>Nephilidae</taxon>
        <taxon>Nephila</taxon>
    </lineage>
</organism>
<comment type="caution">
    <text evidence="2">The sequence shown here is derived from an EMBL/GenBank/DDBJ whole genome shotgun (WGS) entry which is preliminary data.</text>
</comment>
<reference evidence="2" key="1">
    <citation type="submission" date="2020-08" db="EMBL/GenBank/DDBJ databases">
        <title>Multicomponent nature underlies the extraordinary mechanical properties of spider dragline silk.</title>
        <authorList>
            <person name="Kono N."/>
            <person name="Nakamura H."/>
            <person name="Mori M."/>
            <person name="Yoshida Y."/>
            <person name="Ohtoshi R."/>
            <person name="Malay A.D."/>
            <person name="Moran D.A.P."/>
            <person name="Tomita M."/>
            <person name="Numata K."/>
            <person name="Arakawa K."/>
        </authorList>
    </citation>
    <scope>NUCLEOTIDE SEQUENCE</scope>
</reference>
<proteinExistence type="predicted"/>
<evidence type="ECO:0000313" key="2">
    <source>
        <dbReference type="EMBL" id="GFT36122.1"/>
    </source>
</evidence>